<dbReference type="Proteomes" id="UP001059596">
    <property type="component" value="Unassembled WGS sequence"/>
</dbReference>
<feature type="transmembrane region" description="Helical" evidence="1">
    <location>
        <begin position="31"/>
        <end position="52"/>
    </location>
</feature>
<evidence type="ECO:0000256" key="1">
    <source>
        <dbReference type="SAM" id="Phobius"/>
    </source>
</evidence>
<gene>
    <name evidence="3" type="ORF">M5D96_004249</name>
</gene>
<sequence>MAVGLAGFLQLMGCFLFLAQPEDRCSPAPDLASYLFLGATLCFLWDVSIYPLRFTHMAHFWQLLVESVAAIFLAEVGTVIIWCSLERFLFNLTDLLLTSIYTSCGPSPHRYWLSGLVTSLASGSVLWYVLEATDGRYYLKTFIRNLSNTMRGSWRMLRCYFSMNLRDRRRALKVCQLARKTACRKQTTRRCRAEENEEDCLT</sequence>
<keyword evidence="4" id="KW-1185">Reference proteome</keyword>
<comment type="caution">
    <text evidence="3">The sequence shown here is derived from an EMBL/GenBank/DDBJ whole genome shotgun (WGS) entry which is preliminary data.</text>
</comment>
<keyword evidence="2" id="KW-0732">Signal</keyword>
<organism evidence="3 4">
    <name type="scientific">Drosophila gunungcola</name>
    <name type="common">fruit fly</name>
    <dbReference type="NCBI Taxonomy" id="103775"/>
    <lineage>
        <taxon>Eukaryota</taxon>
        <taxon>Metazoa</taxon>
        <taxon>Ecdysozoa</taxon>
        <taxon>Arthropoda</taxon>
        <taxon>Hexapoda</taxon>
        <taxon>Insecta</taxon>
        <taxon>Pterygota</taxon>
        <taxon>Neoptera</taxon>
        <taxon>Endopterygota</taxon>
        <taxon>Diptera</taxon>
        <taxon>Brachycera</taxon>
        <taxon>Muscomorpha</taxon>
        <taxon>Ephydroidea</taxon>
        <taxon>Drosophilidae</taxon>
        <taxon>Drosophila</taxon>
        <taxon>Sophophora</taxon>
    </lineage>
</organism>
<feature type="chain" id="PRO_5040355527" evidence="2">
    <location>
        <begin position="22"/>
        <end position="202"/>
    </location>
</feature>
<feature type="signal peptide" evidence="2">
    <location>
        <begin position="1"/>
        <end position="21"/>
    </location>
</feature>
<keyword evidence="1" id="KW-0812">Transmembrane</keyword>
<accession>A0A9P9YTR2</accession>
<dbReference type="Pfam" id="PF16089">
    <property type="entry name" value="DUF4818"/>
    <property type="match status" value="1"/>
</dbReference>
<name>A0A9P9YTR2_9MUSC</name>
<feature type="transmembrane region" description="Helical" evidence="1">
    <location>
        <begin position="64"/>
        <end position="90"/>
    </location>
</feature>
<dbReference type="EMBL" id="JAMKOV010000002">
    <property type="protein sequence ID" value="KAI8042926.1"/>
    <property type="molecule type" value="Genomic_DNA"/>
</dbReference>
<proteinExistence type="predicted"/>
<feature type="transmembrane region" description="Helical" evidence="1">
    <location>
        <begin position="110"/>
        <end position="130"/>
    </location>
</feature>
<evidence type="ECO:0000313" key="4">
    <source>
        <dbReference type="Proteomes" id="UP001059596"/>
    </source>
</evidence>
<reference evidence="3" key="1">
    <citation type="journal article" date="2023" name="Genome Biol. Evol.">
        <title>Long-read-based Genome Assembly of Drosophila gunungcola Reveals Fewer Chemosensory Genes in Flower-breeding Species.</title>
        <authorList>
            <person name="Negi A."/>
            <person name="Liao B.Y."/>
            <person name="Yeh S.D."/>
        </authorList>
    </citation>
    <scope>NUCLEOTIDE SEQUENCE</scope>
    <source>
        <strain evidence="3">Sukarami</strain>
    </source>
</reference>
<keyword evidence="1" id="KW-1133">Transmembrane helix</keyword>
<keyword evidence="1" id="KW-0472">Membrane</keyword>
<evidence type="ECO:0000313" key="3">
    <source>
        <dbReference type="EMBL" id="KAI8042926.1"/>
    </source>
</evidence>
<protein>
    <submittedName>
        <fullName evidence="3">Uncharacterized protein</fullName>
    </submittedName>
</protein>
<dbReference type="AlphaFoldDB" id="A0A9P9YTR2"/>
<evidence type="ECO:0000256" key="2">
    <source>
        <dbReference type="SAM" id="SignalP"/>
    </source>
</evidence>
<dbReference type="InterPro" id="IPR032145">
    <property type="entry name" value="DUF4818"/>
</dbReference>